<dbReference type="InterPro" id="IPR025289">
    <property type="entry name" value="DUF4081"/>
</dbReference>
<dbReference type="Proteomes" id="UP001164305">
    <property type="component" value="Chromosome"/>
</dbReference>
<dbReference type="InterPro" id="IPR000182">
    <property type="entry name" value="GNAT_dom"/>
</dbReference>
<gene>
    <name evidence="4" type="ORF">BRM3_07575</name>
</gene>
<reference evidence="4" key="1">
    <citation type="submission" date="2022-10" db="EMBL/GenBank/DDBJ databases">
        <title>Whole-Genome Sequencing of Brachybacterium huguangmaarense BRM-3, Isolated from Betula schmidtii.</title>
        <authorList>
            <person name="Haam D."/>
        </authorList>
    </citation>
    <scope>NUCLEOTIDE SEQUENCE</scope>
    <source>
        <strain evidence="4">BRM-3</strain>
    </source>
</reference>
<dbReference type="EMBL" id="CP107020">
    <property type="protein sequence ID" value="UYG15512.1"/>
    <property type="molecule type" value="Genomic_DNA"/>
</dbReference>
<proteinExistence type="predicted"/>
<keyword evidence="5" id="KW-1185">Reference proteome</keyword>
<dbReference type="Gene3D" id="3.40.630.30">
    <property type="match status" value="1"/>
</dbReference>
<dbReference type="InterPro" id="IPR050832">
    <property type="entry name" value="Bact_Acetyltransf"/>
</dbReference>
<sequence length="271" mass="29573">MRPATVEAALRLALADPLTNALAGSRLVELRHSATALSREFAMVGPDLVPRGVLWNGANACPIGADDEALDRFAERLAARGRTTSSLVGPRTAIERMWTTIGPAWGRARDYRWSQPLLEAVDTPSVRPDPAIRPALRGEEELVFPASVAMFREEVGTDPTAYDGGRGYYRRVAELVGLGRTYVLLEHGRVVFKADVGAIFGDVAQLHGVWVDPARRGRGIARRAMAAVTEQVRRDHAPRVSLYVNDFNEPARKAYAASGFRQAGELATVLF</sequence>
<keyword evidence="1" id="KW-0808">Transferase</keyword>
<dbReference type="PROSITE" id="PS51186">
    <property type="entry name" value="GNAT"/>
    <property type="match status" value="1"/>
</dbReference>
<evidence type="ECO:0000256" key="2">
    <source>
        <dbReference type="ARBA" id="ARBA00023315"/>
    </source>
</evidence>
<dbReference type="Pfam" id="PF13312">
    <property type="entry name" value="DUF4081"/>
    <property type="match status" value="1"/>
</dbReference>
<evidence type="ECO:0000259" key="3">
    <source>
        <dbReference type="PROSITE" id="PS51186"/>
    </source>
</evidence>
<dbReference type="PANTHER" id="PTHR43877:SF2">
    <property type="entry name" value="AMINOALKYLPHOSPHONATE N-ACETYLTRANSFERASE-RELATED"/>
    <property type="match status" value="1"/>
</dbReference>
<dbReference type="SUPFAM" id="SSF55729">
    <property type="entry name" value="Acyl-CoA N-acyltransferases (Nat)"/>
    <property type="match status" value="1"/>
</dbReference>
<keyword evidence="2" id="KW-0012">Acyltransferase</keyword>
<dbReference type="Pfam" id="PF00583">
    <property type="entry name" value="Acetyltransf_1"/>
    <property type="match status" value="1"/>
</dbReference>
<feature type="domain" description="N-acetyltransferase" evidence="3">
    <location>
        <begin position="121"/>
        <end position="271"/>
    </location>
</feature>
<protein>
    <submittedName>
        <fullName evidence="4">DUF4081 domain-containing protein</fullName>
    </submittedName>
</protein>
<name>A0ABY6FXE1_9MICO</name>
<dbReference type="InterPro" id="IPR016181">
    <property type="entry name" value="Acyl_CoA_acyltransferase"/>
</dbReference>
<dbReference type="RefSeq" id="WP_263592726.1">
    <property type="nucleotide sequence ID" value="NZ_CP107020.1"/>
</dbReference>
<accession>A0ABY6FXE1</accession>
<evidence type="ECO:0000313" key="5">
    <source>
        <dbReference type="Proteomes" id="UP001164305"/>
    </source>
</evidence>
<evidence type="ECO:0000313" key="4">
    <source>
        <dbReference type="EMBL" id="UYG15512.1"/>
    </source>
</evidence>
<organism evidence="4 5">
    <name type="scientific">Brachybacterium huguangmaarense</name>
    <dbReference type="NCBI Taxonomy" id="1652028"/>
    <lineage>
        <taxon>Bacteria</taxon>
        <taxon>Bacillati</taxon>
        <taxon>Actinomycetota</taxon>
        <taxon>Actinomycetes</taxon>
        <taxon>Micrococcales</taxon>
        <taxon>Dermabacteraceae</taxon>
        <taxon>Brachybacterium</taxon>
    </lineage>
</organism>
<evidence type="ECO:0000256" key="1">
    <source>
        <dbReference type="ARBA" id="ARBA00022679"/>
    </source>
</evidence>
<dbReference type="PANTHER" id="PTHR43877">
    <property type="entry name" value="AMINOALKYLPHOSPHONATE N-ACETYLTRANSFERASE-RELATED-RELATED"/>
    <property type="match status" value="1"/>
</dbReference>